<evidence type="ECO:0000259" key="12">
    <source>
        <dbReference type="PROSITE" id="PS51293"/>
    </source>
</evidence>
<evidence type="ECO:0000259" key="11">
    <source>
        <dbReference type="PROSITE" id="PS51156"/>
    </source>
</evidence>
<keyword evidence="8" id="KW-0539">Nucleus</keyword>
<keyword evidence="5" id="KW-0007">Acetylation</keyword>
<dbReference type="Gene3D" id="1.10.10.60">
    <property type="entry name" value="Homeodomain-like"/>
    <property type="match status" value="1"/>
</dbReference>
<feature type="region of interest" description="Disordered" evidence="9">
    <location>
        <begin position="1262"/>
        <end position="1329"/>
    </location>
</feature>
<feature type="compositionally biased region" description="Gly residues" evidence="9">
    <location>
        <begin position="1119"/>
        <end position="1131"/>
    </location>
</feature>
<feature type="compositionally biased region" description="Pro residues" evidence="9">
    <location>
        <begin position="850"/>
        <end position="860"/>
    </location>
</feature>
<feature type="compositionally biased region" description="Low complexity" evidence="9">
    <location>
        <begin position="570"/>
        <end position="580"/>
    </location>
</feature>
<feature type="compositionally biased region" description="Gly residues" evidence="9">
    <location>
        <begin position="1477"/>
        <end position="1497"/>
    </location>
</feature>
<feature type="compositionally biased region" description="Low complexity" evidence="9">
    <location>
        <begin position="1077"/>
        <end position="1094"/>
    </location>
</feature>
<dbReference type="EMBL" id="JBFDAA010000002">
    <property type="protein sequence ID" value="KAL1139834.1"/>
    <property type="molecule type" value="Genomic_DNA"/>
</dbReference>
<feature type="compositionally biased region" description="Low complexity" evidence="9">
    <location>
        <begin position="250"/>
        <end position="266"/>
    </location>
</feature>
<keyword evidence="10" id="KW-0812">Transmembrane</keyword>
<reference evidence="13 14" key="1">
    <citation type="submission" date="2024-07" db="EMBL/GenBank/DDBJ databases">
        <title>Chromosome-level genome assembly of the water stick insect Ranatra chinensis (Heteroptera: Nepidae).</title>
        <authorList>
            <person name="Liu X."/>
        </authorList>
    </citation>
    <scope>NUCLEOTIDE SEQUENCE [LARGE SCALE GENOMIC DNA]</scope>
    <source>
        <strain evidence="13">Cailab_2021Rc</strain>
        <tissue evidence="13">Muscle</tissue>
    </source>
</reference>
<keyword evidence="2" id="KW-1017">Isopeptide bond</keyword>
<feature type="domain" description="SANT" evidence="12">
    <location>
        <begin position="74"/>
        <end position="126"/>
    </location>
</feature>
<evidence type="ECO:0000256" key="6">
    <source>
        <dbReference type="ARBA" id="ARBA00023015"/>
    </source>
</evidence>
<feature type="compositionally biased region" description="Basic and acidic residues" evidence="9">
    <location>
        <begin position="346"/>
        <end position="359"/>
    </location>
</feature>
<keyword evidence="3" id="KW-0597">Phosphoprotein</keyword>
<evidence type="ECO:0000256" key="8">
    <source>
        <dbReference type="ARBA" id="ARBA00023242"/>
    </source>
</evidence>
<sequence length="1661" mass="180647">MPAMTLDGDLLMYLRAARSMAAFAGMCDGGSADDGCIAASRDDTTINALDVLHDSGYDPGKALQALVKCPVPKGIEKKWCEDETKRFVKGLRQFGKNFFRIRKDLLPHKDTPELVEFYYLWKKTPGANNNRPHRRRRQGSLRRIRNTRNAPKGGAAKEDTGGTVPTPNSPAVGGSRPSPNPNEKGEGDDSGSDDDNSEDDSDSRDNGTFRCQHCFSTNSRDYQQTGPKDRILLCSECRAYYKKFGELPATNNVNNNNGSSTTSSSGRETPYLFRPVQTDGTDGHQCRMRTRNKAKETPTKSNGVRPKRSSGTNTPDNELDKKGAKSPGTSSTSSNSPSDKAKKKIKGDTPTKGKKRSVELETEEDVSLFKRKRDRAESPSESLTTDSGSVADEGEQGSEEQPETVDSSLQHEPFPAPTTLVPEEVKPDGILTDEATDGSNFSLPLPPTPQPTEGSLIKTEECIFNPVKKEPISLPPPIQGISISDDKKPSSPTIEKAKSDEFFSLSGLPVNRTPEPSTGQLPKAFEDIPSPGKLNIKKEGLFDAPENVVVPVLPATVENFVPKEEPPCPNNSSSQTQNNNLFMSPNSSSGLNMNAGASTTAIGSATVKLEPGINEDSSNNERLTESEQVRPPSQNVESGPHRPMSPIQLTVYSPNSPGPLEEEEKPSPSIHSQSILVPAYPPIEHEKTTLNIPSVPSQNPFTPYYHPHYHPHSRMDKVNPSPPYFNPASLQNEPQNLKIKQEVIPLDQVQSTADPLQSLKEVKVPGYSGTSVSQPLLPTTSSSSMSQPSEPVRAESNPPNSPFIGPTVDNIKKEPEFMTSRAITPSKSPATRIDPPTTSPAPRSSSTHTPPFPPPPPPPTSHSSSNLIAPSPTHATPTSIPQPVMHPSQQPSPLSRVSPGHLAHPHAFVPAIHHPHHPLIHHTLFAAAAVHAAAVHHNPYPHHTYGYPYPFPYGPYPIPQPIPPPSRPHETAKPLESSTTIMTSHHSSMTTRSLREESRDDSNHTAQEITQTHHHSSSHHSSSTLHHHGDKQNQQQGLTISHSTSSSSSASVQHKISSNKRTGSPASQQLPQASCHVSATVSQTTSASLSTSHGQGHHSHHHMHSHLHLHHASGNNSGNSGGGGGGGSSGGGPPPPSLMPPHHPLSLGPSPTSSLDALRAHAQAAAMHSSLPLLPPYTHGYVGDLSDLKSEPITLSSDEAGGAGDEEEIPSPTHHIPRGPSPEPKIEDTECHRSQSAIFLRHWNRGDYNSCTRTDLTFKPVPESKLARKREERMRKQAEKEREEREKVQARKIATPEKPETSKPPSRGPIESVSSPYDRFNPRVGYPDTPALRQLSEYARPHAGFSPLQRSAALGIPPQCIDPMLHYQINSMYAPGARERLELEQLEREKRERELRELRERELSDRLKEELMKNTSAGSRMPNPLDPHWLELHRRYQGLPSGPPGLHQFGLYPSPGAPAHPPPLSQLDRDRLERLAGGSGVSGANSGVGGASGGGGVSAEAAERLALATDPIVRLQMAGISPEYHAHTHAHTHAHSHTHLHLHPGQQTPGQPPAPPAQSPADPSPFTIPGASGSYPRPSLLPPRDAALLHPPSDILARPYDQLAHQAHEHLQRQMLMERERFPHPLVAQHEEFLRYVKVINSLYNSFIFFLIVGALLTLYF</sequence>
<dbReference type="InterPro" id="IPR000949">
    <property type="entry name" value="ELM2_dom"/>
</dbReference>
<evidence type="ECO:0000256" key="1">
    <source>
        <dbReference type="ARBA" id="ARBA00004123"/>
    </source>
</evidence>
<name>A0ABD0YXA1_9HEMI</name>
<evidence type="ECO:0000256" key="2">
    <source>
        <dbReference type="ARBA" id="ARBA00022499"/>
    </source>
</evidence>
<accession>A0ABD0YXA1</accession>
<dbReference type="CDD" id="cd11661">
    <property type="entry name" value="SANT_MTA3_like"/>
    <property type="match status" value="1"/>
</dbReference>
<comment type="subcellular location">
    <subcellularLocation>
        <location evidence="1">Nucleus</location>
    </subcellularLocation>
</comment>
<feature type="region of interest" description="Disordered" evidence="9">
    <location>
        <begin position="1528"/>
        <end position="1586"/>
    </location>
</feature>
<feature type="compositionally biased region" description="Low complexity" evidence="9">
    <location>
        <begin position="595"/>
        <end position="606"/>
    </location>
</feature>
<dbReference type="PROSITE" id="PS51156">
    <property type="entry name" value="ELM2"/>
    <property type="match status" value="1"/>
</dbReference>
<feature type="compositionally biased region" description="Low complexity" evidence="9">
    <location>
        <begin position="771"/>
        <end position="791"/>
    </location>
</feature>
<feature type="compositionally biased region" description="Basic residues" evidence="9">
    <location>
        <begin position="131"/>
        <end position="146"/>
    </location>
</feature>
<evidence type="ECO:0000256" key="4">
    <source>
        <dbReference type="ARBA" id="ARBA00022843"/>
    </source>
</evidence>
<feature type="compositionally biased region" description="Basic and acidic residues" evidence="9">
    <location>
        <begin position="1265"/>
        <end position="1301"/>
    </location>
</feature>
<feature type="compositionally biased region" description="Basic residues" evidence="9">
    <location>
        <begin position="1095"/>
        <end position="1111"/>
    </location>
</feature>
<comment type="caution">
    <text evidence="13">The sequence shown here is derived from an EMBL/GenBank/DDBJ whole genome shotgun (WGS) entry which is preliminary data.</text>
</comment>
<dbReference type="PANTHER" id="PTHR13859:SF11">
    <property type="entry name" value="GRUNGE, ISOFORM J"/>
    <property type="match status" value="1"/>
</dbReference>
<feature type="compositionally biased region" description="Basic and acidic residues" evidence="9">
    <location>
        <begin position="484"/>
        <end position="501"/>
    </location>
</feature>
<feature type="region of interest" description="Disordered" evidence="9">
    <location>
        <begin position="750"/>
        <end position="902"/>
    </location>
</feature>
<protein>
    <recommendedName>
        <fullName evidence="15">Arginine-glutamic acid dipeptide repeats protein</fullName>
    </recommendedName>
</protein>
<feature type="region of interest" description="Disordered" evidence="9">
    <location>
        <begin position="703"/>
        <end position="731"/>
    </location>
</feature>
<organism evidence="13 14">
    <name type="scientific">Ranatra chinensis</name>
    <dbReference type="NCBI Taxonomy" id="642074"/>
    <lineage>
        <taxon>Eukaryota</taxon>
        <taxon>Metazoa</taxon>
        <taxon>Ecdysozoa</taxon>
        <taxon>Arthropoda</taxon>
        <taxon>Hexapoda</taxon>
        <taxon>Insecta</taxon>
        <taxon>Pterygota</taxon>
        <taxon>Neoptera</taxon>
        <taxon>Paraneoptera</taxon>
        <taxon>Hemiptera</taxon>
        <taxon>Heteroptera</taxon>
        <taxon>Panheteroptera</taxon>
        <taxon>Nepomorpha</taxon>
        <taxon>Nepidae</taxon>
        <taxon>Ranatrinae</taxon>
        <taxon>Ranatra</taxon>
    </lineage>
</organism>
<feature type="domain" description="ELM2" evidence="11">
    <location>
        <begin position="1"/>
        <end position="70"/>
    </location>
</feature>
<dbReference type="PROSITE" id="PS51293">
    <property type="entry name" value="SANT"/>
    <property type="match status" value="1"/>
</dbReference>
<dbReference type="Proteomes" id="UP001558652">
    <property type="component" value="Unassembled WGS sequence"/>
</dbReference>
<evidence type="ECO:0000313" key="13">
    <source>
        <dbReference type="EMBL" id="KAL1139834.1"/>
    </source>
</evidence>
<keyword evidence="10" id="KW-0472">Membrane</keyword>
<feature type="compositionally biased region" description="Low complexity" evidence="9">
    <location>
        <begin position="1144"/>
        <end position="1154"/>
    </location>
</feature>
<feature type="region of interest" description="Disordered" evidence="9">
    <location>
        <begin position="960"/>
        <end position="1154"/>
    </location>
</feature>
<feature type="region of interest" description="Disordered" evidence="9">
    <location>
        <begin position="560"/>
        <end position="671"/>
    </location>
</feature>
<feature type="compositionally biased region" description="Basic residues" evidence="9">
    <location>
        <begin position="1528"/>
        <end position="1542"/>
    </location>
</feature>
<dbReference type="SMART" id="SM00717">
    <property type="entry name" value="SANT"/>
    <property type="match status" value="1"/>
</dbReference>
<evidence type="ECO:0000256" key="9">
    <source>
        <dbReference type="SAM" id="MobiDB-lite"/>
    </source>
</evidence>
<keyword evidence="10" id="KW-1133">Transmembrane helix</keyword>
<dbReference type="Gene3D" id="4.10.1240.50">
    <property type="match status" value="1"/>
</dbReference>
<dbReference type="FunFam" id="1.10.10.60:FF:000052">
    <property type="entry name" value="Arginine-glutamic acid dipeptide (RE) repeats"/>
    <property type="match status" value="1"/>
</dbReference>
<feature type="compositionally biased region" description="Polar residues" evidence="9">
    <location>
        <begin position="873"/>
        <end position="895"/>
    </location>
</feature>
<dbReference type="InterPro" id="IPR002951">
    <property type="entry name" value="Atrophin-like"/>
</dbReference>
<feature type="compositionally biased region" description="Pro residues" evidence="9">
    <location>
        <begin position="1132"/>
        <end position="1143"/>
    </location>
</feature>
<keyword evidence="7" id="KW-0804">Transcription</keyword>
<feature type="region of interest" description="Disordered" evidence="9">
    <location>
        <begin position="125"/>
        <end position="211"/>
    </location>
</feature>
<feature type="region of interest" description="Disordered" evidence="9">
    <location>
        <begin position="1476"/>
        <end position="1497"/>
    </location>
</feature>
<feature type="compositionally biased region" description="Low complexity" evidence="9">
    <location>
        <begin position="840"/>
        <end position="849"/>
    </location>
</feature>
<evidence type="ECO:0000313" key="14">
    <source>
        <dbReference type="Proteomes" id="UP001558652"/>
    </source>
</evidence>
<evidence type="ECO:0000256" key="7">
    <source>
        <dbReference type="ARBA" id="ARBA00023163"/>
    </source>
</evidence>
<proteinExistence type="predicted"/>
<feature type="compositionally biased region" description="Basic and acidic residues" evidence="9">
    <location>
        <begin position="993"/>
        <end position="1003"/>
    </location>
</feature>
<feature type="compositionally biased region" description="Low complexity" evidence="9">
    <location>
        <begin position="977"/>
        <end position="991"/>
    </location>
</feature>
<dbReference type="InterPro" id="IPR009057">
    <property type="entry name" value="Homeodomain-like_sf"/>
</dbReference>
<feature type="compositionally biased region" description="Polar residues" evidence="9">
    <location>
        <begin position="581"/>
        <end position="592"/>
    </location>
</feature>
<feature type="transmembrane region" description="Helical" evidence="10">
    <location>
        <begin position="1643"/>
        <end position="1660"/>
    </location>
</feature>
<feature type="compositionally biased region" description="Polar residues" evidence="9">
    <location>
        <begin position="379"/>
        <end position="388"/>
    </location>
</feature>
<evidence type="ECO:0000256" key="3">
    <source>
        <dbReference type="ARBA" id="ARBA00022553"/>
    </source>
</evidence>
<feature type="compositionally biased region" description="Low complexity" evidence="9">
    <location>
        <begin position="1041"/>
        <end position="1056"/>
    </location>
</feature>
<feature type="compositionally biased region" description="Low complexity" evidence="9">
    <location>
        <begin position="325"/>
        <end position="338"/>
    </location>
</feature>
<dbReference type="InterPro" id="IPR001005">
    <property type="entry name" value="SANT/Myb"/>
</dbReference>
<evidence type="ECO:0008006" key="15">
    <source>
        <dbReference type="Google" id="ProtNLM"/>
    </source>
</evidence>
<keyword evidence="14" id="KW-1185">Reference proteome</keyword>
<keyword evidence="4" id="KW-0832">Ubl conjugation</keyword>
<feature type="compositionally biased region" description="Polar residues" evidence="9">
    <location>
        <begin position="1059"/>
        <end position="1072"/>
    </location>
</feature>
<dbReference type="GO" id="GO:0005634">
    <property type="term" value="C:nucleus"/>
    <property type="evidence" value="ECO:0007669"/>
    <property type="project" value="UniProtKB-SubCell"/>
</dbReference>
<gene>
    <name evidence="13" type="ORF">AAG570_006811</name>
</gene>
<keyword evidence="6" id="KW-0805">Transcription regulation</keyword>
<dbReference type="Pfam" id="PF03154">
    <property type="entry name" value="Atrophin-1"/>
    <property type="match status" value="1"/>
</dbReference>
<dbReference type="PANTHER" id="PTHR13859">
    <property type="entry name" value="ATROPHIN-RELATED"/>
    <property type="match status" value="1"/>
</dbReference>
<evidence type="ECO:0000256" key="10">
    <source>
        <dbReference type="SAM" id="Phobius"/>
    </source>
</evidence>
<dbReference type="InterPro" id="IPR017884">
    <property type="entry name" value="SANT_dom"/>
</dbReference>
<dbReference type="InterPro" id="IPR000679">
    <property type="entry name" value="Znf_GATA"/>
</dbReference>
<evidence type="ECO:0000256" key="5">
    <source>
        <dbReference type="ARBA" id="ARBA00022990"/>
    </source>
</evidence>
<feature type="compositionally biased region" description="Acidic residues" evidence="9">
    <location>
        <begin position="392"/>
        <end position="403"/>
    </location>
</feature>
<feature type="region of interest" description="Disordered" evidence="9">
    <location>
        <begin position="248"/>
        <end position="530"/>
    </location>
</feature>
<feature type="compositionally biased region" description="Acidic residues" evidence="9">
    <location>
        <begin position="186"/>
        <end position="202"/>
    </location>
</feature>
<feature type="region of interest" description="Disordered" evidence="9">
    <location>
        <begin position="1192"/>
        <end position="1228"/>
    </location>
</feature>
<dbReference type="SUPFAM" id="SSF46689">
    <property type="entry name" value="Homeodomain-like"/>
    <property type="match status" value="1"/>
</dbReference>
<dbReference type="SMART" id="SM00401">
    <property type="entry name" value="ZnF_GATA"/>
    <property type="match status" value="1"/>
</dbReference>